<evidence type="ECO:0000313" key="2">
    <source>
        <dbReference type="EMBL" id="GMA25578.1"/>
    </source>
</evidence>
<dbReference type="InterPro" id="IPR000182">
    <property type="entry name" value="GNAT_dom"/>
</dbReference>
<dbReference type="PROSITE" id="PS51186">
    <property type="entry name" value="GNAT"/>
    <property type="match status" value="1"/>
</dbReference>
<gene>
    <name evidence="2" type="ORF">GCM10025864_33370</name>
</gene>
<evidence type="ECO:0000313" key="3">
    <source>
        <dbReference type="Proteomes" id="UP001157091"/>
    </source>
</evidence>
<dbReference type="EMBL" id="BSUK01000001">
    <property type="protein sequence ID" value="GMA25578.1"/>
    <property type="molecule type" value="Genomic_DNA"/>
</dbReference>
<dbReference type="Gene3D" id="3.40.630.30">
    <property type="match status" value="1"/>
</dbReference>
<keyword evidence="3" id="KW-1185">Reference proteome</keyword>
<evidence type="ECO:0000259" key="1">
    <source>
        <dbReference type="PROSITE" id="PS51186"/>
    </source>
</evidence>
<dbReference type="InterPro" id="IPR016181">
    <property type="entry name" value="Acyl_CoA_acyltransferase"/>
</dbReference>
<sequence length="167" mass="18317">MTPAPPAVPVRTARLPDDAHDVGRLLEDYLRRTEREKHEHLGPEGPGADAPLHPRHLLEVHAPAEAFEGARILLAGPAGGAMGIVVLTPRPDGLTELKRFWVDPAHRRAGVGGALLDTAIGLGGGHVRLSVWEWRTDAIRSYARRGFVPVESWEPDRPRLACLERRP</sequence>
<comment type="caution">
    <text evidence="2">The sequence shown here is derived from an EMBL/GenBank/DDBJ whole genome shotgun (WGS) entry which is preliminary data.</text>
</comment>
<dbReference type="RefSeq" id="WP_284294137.1">
    <property type="nucleotide sequence ID" value="NZ_BSUK01000001.1"/>
</dbReference>
<feature type="domain" description="N-acetyltransferase" evidence="1">
    <location>
        <begin position="8"/>
        <end position="167"/>
    </location>
</feature>
<accession>A0ABQ6I620</accession>
<dbReference type="SUPFAM" id="SSF55729">
    <property type="entry name" value="Acyl-CoA N-acyltransferases (Nat)"/>
    <property type="match status" value="1"/>
</dbReference>
<dbReference type="CDD" id="cd04301">
    <property type="entry name" value="NAT_SF"/>
    <property type="match status" value="1"/>
</dbReference>
<reference evidence="3" key="1">
    <citation type="journal article" date="2019" name="Int. J. Syst. Evol. Microbiol.">
        <title>The Global Catalogue of Microorganisms (GCM) 10K type strain sequencing project: providing services to taxonomists for standard genome sequencing and annotation.</title>
        <authorList>
            <consortium name="The Broad Institute Genomics Platform"/>
            <consortium name="The Broad Institute Genome Sequencing Center for Infectious Disease"/>
            <person name="Wu L."/>
            <person name="Ma J."/>
        </authorList>
    </citation>
    <scope>NUCLEOTIDE SEQUENCE [LARGE SCALE GENOMIC DNA]</scope>
    <source>
        <strain evidence="3">NBRC 106348</strain>
    </source>
</reference>
<name>A0ABQ6I620_9MICO</name>
<dbReference type="Proteomes" id="UP001157091">
    <property type="component" value="Unassembled WGS sequence"/>
</dbReference>
<protein>
    <recommendedName>
        <fullName evidence="1">N-acetyltransferase domain-containing protein</fullName>
    </recommendedName>
</protein>
<organism evidence="2 3">
    <name type="scientific">Luteimicrobium album</name>
    <dbReference type="NCBI Taxonomy" id="1054550"/>
    <lineage>
        <taxon>Bacteria</taxon>
        <taxon>Bacillati</taxon>
        <taxon>Actinomycetota</taxon>
        <taxon>Actinomycetes</taxon>
        <taxon>Micrococcales</taxon>
        <taxon>Luteimicrobium</taxon>
    </lineage>
</organism>
<dbReference type="Pfam" id="PF00583">
    <property type="entry name" value="Acetyltransf_1"/>
    <property type="match status" value="1"/>
</dbReference>
<proteinExistence type="predicted"/>